<feature type="transmembrane region" description="Helical" evidence="2">
    <location>
        <begin position="89"/>
        <end position="110"/>
    </location>
</feature>
<organism evidence="3 4">
    <name type="scientific">Microlunatus parietis</name>
    <dbReference type="NCBI Taxonomy" id="682979"/>
    <lineage>
        <taxon>Bacteria</taxon>
        <taxon>Bacillati</taxon>
        <taxon>Actinomycetota</taxon>
        <taxon>Actinomycetes</taxon>
        <taxon>Propionibacteriales</taxon>
        <taxon>Propionibacteriaceae</taxon>
        <taxon>Microlunatus</taxon>
    </lineage>
</organism>
<keyword evidence="2" id="KW-1133">Transmembrane helix</keyword>
<sequence>MTERPDGTDDSEGLGREAGPDFAAPGTPSAYGSGTPTPPVSPPPPQYQQYPPPGQPDPPLGQAAPPPQGARPPLSAGSPVPPPRSNRGLTLAIVGTVVVVLVLVVGAVALRNAFSGSSGAATDPAGQWTTPPREKTPPLNTEPEQHQGSGFTFTSPAGWKRADDWGDKNDGKIVDAAGNDITVYIFEPDDPRDRCRKELRSLEVWVPGEISELPDRKLDGKVAPGGQLLGEDTYQMRCASGPAGLYNISLQSHPDDIDATSAAFTAVLDSWTWR</sequence>
<evidence type="ECO:0000313" key="4">
    <source>
        <dbReference type="Proteomes" id="UP000569914"/>
    </source>
</evidence>
<evidence type="ECO:0000313" key="3">
    <source>
        <dbReference type="EMBL" id="NYE75578.1"/>
    </source>
</evidence>
<keyword evidence="2" id="KW-0812">Transmembrane</keyword>
<reference evidence="3 4" key="1">
    <citation type="submission" date="2020-07" db="EMBL/GenBank/DDBJ databases">
        <title>Sequencing the genomes of 1000 actinobacteria strains.</title>
        <authorList>
            <person name="Klenk H.-P."/>
        </authorList>
    </citation>
    <scope>NUCLEOTIDE SEQUENCE [LARGE SCALE GENOMIC DNA]</scope>
    <source>
        <strain evidence="3 4">DSM 22083</strain>
    </source>
</reference>
<protein>
    <submittedName>
        <fullName evidence="3">Uncharacterized protein</fullName>
    </submittedName>
</protein>
<keyword evidence="4" id="KW-1185">Reference proteome</keyword>
<evidence type="ECO:0000256" key="2">
    <source>
        <dbReference type="SAM" id="Phobius"/>
    </source>
</evidence>
<feature type="region of interest" description="Disordered" evidence="1">
    <location>
        <begin position="115"/>
        <end position="158"/>
    </location>
</feature>
<evidence type="ECO:0000256" key="1">
    <source>
        <dbReference type="SAM" id="MobiDB-lite"/>
    </source>
</evidence>
<comment type="caution">
    <text evidence="3">The sequence shown here is derived from an EMBL/GenBank/DDBJ whole genome shotgun (WGS) entry which is preliminary data.</text>
</comment>
<dbReference type="RefSeq" id="WP_179758060.1">
    <property type="nucleotide sequence ID" value="NZ_JACCBU010000001.1"/>
</dbReference>
<dbReference type="EMBL" id="JACCBU010000001">
    <property type="protein sequence ID" value="NYE75578.1"/>
    <property type="molecule type" value="Genomic_DNA"/>
</dbReference>
<name>A0A7Y9IFI6_9ACTN</name>
<feature type="compositionally biased region" description="Polar residues" evidence="1">
    <location>
        <begin position="146"/>
        <end position="155"/>
    </location>
</feature>
<dbReference type="AlphaFoldDB" id="A0A7Y9IFI6"/>
<keyword evidence="2" id="KW-0472">Membrane</keyword>
<feature type="compositionally biased region" description="Pro residues" evidence="1">
    <location>
        <begin position="36"/>
        <end position="70"/>
    </location>
</feature>
<dbReference type="Proteomes" id="UP000569914">
    <property type="component" value="Unassembled WGS sequence"/>
</dbReference>
<gene>
    <name evidence="3" type="ORF">BKA15_006907</name>
</gene>
<feature type="compositionally biased region" description="Basic and acidic residues" evidence="1">
    <location>
        <begin position="1"/>
        <end position="19"/>
    </location>
</feature>
<feature type="region of interest" description="Disordered" evidence="1">
    <location>
        <begin position="1"/>
        <end position="83"/>
    </location>
</feature>
<proteinExistence type="predicted"/>
<accession>A0A7Y9IFI6</accession>